<keyword evidence="3" id="KW-0460">Magnesium</keyword>
<sequence length="587" mass="66888">MYTHIKGVQILISLLKQFNISHVVLSPGTRNTALAGSIENDPFFHCYSIVDERSAGYFALGLSEALDEPVCVSCTAATATCNYLPAMKEAYERNIQLVALTADQNPYEMFHMEDQCIDQVDMFHGYVKLAVDVPKVMNDADYWYCNRRMNEAFLELDHHGKGPIQINYHMSYDLNEISTYDVEELPVTRKIDRYEINADFAEFANMLSSKKRIMVVGGSEFTEDGKLRRAINTFTEKYNAVVIADTYANIYSDNDKIFNPKALGDTITADQVKYLAPDLIISFGAVYYSTIKYFMPVYSNTTEHWQICIDGMINDGYHCLKNVFEMKPEEFFERVNVYADTVNNGEYAVRWKKRMDIVHFPELGFTNLAVIKEFCKTIPDNSLLHTTVLDSIRMSNYVEMKPSIRCFANIGADGIDGALSTYLGQGESEEKPVYLLIGDLSLMYDMNALLQKLPHNIRIVVINNYSGAEFHKNFGLDRIPTLNKHIAAGHRVKIANCCINSQFKYLAATNMEEVREALTILNTESEKPILLEVFTDADKDAKILKSYWMTNRQEIPGMKLSGKARVKQIVRNILGNKAYAIREMFKK</sequence>
<proteinExistence type="predicted"/>
<dbReference type="EMBL" id="ABOU02000040">
    <property type="protein sequence ID" value="EDY32371.1"/>
    <property type="molecule type" value="Genomic_DNA"/>
</dbReference>
<dbReference type="PANTHER" id="PTHR42916">
    <property type="entry name" value="2-SUCCINYL-5-ENOLPYRUVYL-6-HYDROXY-3-CYCLOHEXENE-1-CARBOXYLATE SYNTHASE"/>
    <property type="match status" value="1"/>
</dbReference>
<evidence type="ECO:0000256" key="3">
    <source>
        <dbReference type="ARBA" id="ARBA00022842"/>
    </source>
</evidence>
<dbReference type="GO" id="GO:0070204">
    <property type="term" value="F:2-succinyl-5-enolpyruvyl-6-hydroxy-3-cyclohexene-1-carboxylic-acid synthase activity"/>
    <property type="evidence" value="ECO:0007669"/>
    <property type="project" value="InterPro"/>
</dbReference>
<accession>B5CQR2</accession>
<keyword evidence="1" id="KW-0808">Transferase</keyword>
<keyword evidence="9" id="KW-1185">Reference proteome</keyword>
<reference evidence="8 9" key="2">
    <citation type="submission" date="2008-08" db="EMBL/GenBank/DDBJ databases">
        <authorList>
            <person name="Fulton L."/>
            <person name="Clifton S."/>
            <person name="Fulton B."/>
            <person name="Xu J."/>
            <person name="Minx P."/>
            <person name="Pepin K.H."/>
            <person name="Johnson M."/>
            <person name="Bhonagiri V."/>
            <person name="Nash W.E."/>
            <person name="Mardis E.R."/>
            <person name="Wilson R.K."/>
        </authorList>
    </citation>
    <scope>NUCLEOTIDE SEQUENCE [LARGE SCALE GENOMIC DNA]</scope>
    <source>
        <strain evidence="8 9">ATCC 29176</strain>
    </source>
</reference>
<evidence type="ECO:0000259" key="6">
    <source>
        <dbReference type="Pfam" id="PF02776"/>
    </source>
</evidence>
<dbReference type="PANTHER" id="PTHR42916:SF1">
    <property type="entry name" value="PROTEIN PHYLLO, CHLOROPLASTIC"/>
    <property type="match status" value="1"/>
</dbReference>
<dbReference type="RefSeq" id="WP_005608800.1">
    <property type="nucleotide sequence ID" value="NZ_CP102292.1"/>
</dbReference>
<dbReference type="AlphaFoldDB" id="B5CQR2"/>
<evidence type="ECO:0000256" key="2">
    <source>
        <dbReference type="ARBA" id="ARBA00022723"/>
    </source>
</evidence>
<evidence type="ECO:0000313" key="8">
    <source>
        <dbReference type="EMBL" id="EDY32371.1"/>
    </source>
</evidence>
<protein>
    <submittedName>
        <fullName evidence="8">Putative 2-succinyl-5-enolpyruvyl-6-hydroxy-3-cyclohexene-1-carboxylic-acid synthase</fullName>
    </submittedName>
</protein>
<dbReference type="eggNOG" id="COG1165">
    <property type="taxonomic scope" value="Bacteria"/>
</dbReference>
<dbReference type="SUPFAM" id="SSF52518">
    <property type="entry name" value="Thiamin diphosphate-binding fold (THDP-binding)"/>
    <property type="match status" value="2"/>
</dbReference>
<dbReference type="CDD" id="cd07037">
    <property type="entry name" value="TPP_PYR_MenD"/>
    <property type="match status" value="1"/>
</dbReference>
<evidence type="ECO:0000256" key="1">
    <source>
        <dbReference type="ARBA" id="ARBA00022679"/>
    </source>
</evidence>
<dbReference type="EMBL" id="ABOU02000052">
    <property type="protein sequence ID" value="EDY31640.1"/>
    <property type="molecule type" value="Genomic_DNA"/>
</dbReference>
<reference evidence="8 9" key="1">
    <citation type="submission" date="2008-08" db="EMBL/GenBank/DDBJ databases">
        <title>Draft genome sequence of Ruminococcus lactaris ATCC 29176.</title>
        <authorList>
            <person name="Sudarsanam P."/>
            <person name="Ley R."/>
            <person name="Guruge J."/>
            <person name="Turnbaugh P.J."/>
            <person name="Mahowald M."/>
            <person name="Liep D."/>
            <person name="Gordon J."/>
        </authorList>
    </citation>
    <scope>NUCLEOTIDE SEQUENCE [LARGE SCALE GENOMIC DNA]</scope>
    <source>
        <strain evidence="8 9">ATCC 29176</strain>
    </source>
</reference>
<dbReference type="PIRSF" id="PIRSF004983">
    <property type="entry name" value="MenD"/>
    <property type="match status" value="1"/>
</dbReference>
<evidence type="ECO:0000256" key="4">
    <source>
        <dbReference type="ARBA" id="ARBA00023052"/>
    </source>
</evidence>
<dbReference type="InterPro" id="IPR004433">
    <property type="entry name" value="MenaQ_synth_MenD"/>
</dbReference>
<dbReference type="Proteomes" id="UP000003254">
    <property type="component" value="Unassembled WGS sequence"/>
</dbReference>
<dbReference type="Gene3D" id="3.40.50.1220">
    <property type="entry name" value="TPP-binding domain"/>
    <property type="match status" value="1"/>
</dbReference>
<dbReference type="InterPro" id="IPR029061">
    <property type="entry name" value="THDP-binding"/>
</dbReference>
<evidence type="ECO:0000313" key="7">
    <source>
        <dbReference type="EMBL" id="EDY31640.1"/>
    </source>
</evidence>
<dbReference type="GeneID" id="77333383"/>
<name>B5CQR2_9FIRM</name>
<keyword evidence="2" id="KW-0479">Metal-binding</keyword>
<gene>
    <name evidence="8" type="ORF">RUMLAC_01809</name>
    <name evidence="7" type="ORF">RUMLAC_02630</name>
</gene>
<comment type="caution">
    <text evidence="8">The sequence shown here is derived from an EMBL/GenBank/DDBJ whole genome shotgun (WGS) entry which is preliminary data.</text>
</comment>
<evidence type="ECO:0000256" key="5">
    <source>
        <dbReference type="ARBA" id="ARBA00023211"/>
    </source>
</evidence>
<keyword evidence="4" id="KW-0786">Thiamine pyrophosphate</keyword>
<organism evidence="8 9">
    <name type="scientific">[Ruminococcus] lactaris ATCC 29176</name>
    <dbReference type="NCBI Taxonomy" id="471875"/>
    <lineage>
        <taxon>Bacteria</taxon>
        <taxon>Bacillati</taxon>
        <taxon>Bacillota</taxon>
        <taxon>Clostridia</taxon>
        <taxon>Lachnospirales</taxon>
        <taxon>Lachnospiraceae</taxon>
        <taxon>Mediterraneibacter</taxon>
    </lineage>
</organism>
<dbReference type="GO" id="GO:0030976">
    <property type="term" value="F:thiamine pyrophosphate binding"/>
    <property type="evidence" value="ECO:0007669"/>
    <property type="project" value="InterPro"/>
</dbReference>
<keyword evidence="5" id="KW-0464">Manganese</keyword>
<feature type="domain" description="Thiamine pyrophosphate enzyme N-terminal TPP-binding" evidence="6">
    <location>
        <begin position="6"/>
        <end position="122"/>
    </location>
</feature>
<dbReference type="GO" id="GO:0009234">
    <property type="term" value="P:menaquinone biosynthetic process"/>
    <property type="evidence" value="ECO:0007669"/>
    <property type="project" value="InterPro"/>
</dbReference>
<dbReference type="Gene3D" id="3.40.50.970">
    <property type="match status" value="2"/>
</dbReference>
<dbReference type="Pfam" id="PF02776">
    <property type="entry name" value="TPP_enzyme_N"/>
    <property type="match status" value="1"/>
</dbReference>
<evidence type="ECO:0000313" key="9">
    <source>
        <dbReference type="Proteomes" id="UP000003254"/>
    </source>
</evidence>
<dbReference type="InterPro" id="IPR012001">
    <property type="entry name" value="Thiamin_PyroP_enz_TPP-bd_dom"/>
</dbReference>
<dbReference type="HOGENOM" id="CLU_006051_3_0_9"/>
<dbReference type="GO" id="GO:0046872">
    <property type="term" value="F:metal ion binding"/>
    <property type="evidence" value="ECO:0007669"/>
    <property type="project" value="UniProtKB-KW"/>
</dbReference>